<dbReference type="SUPFAM" id="SSF53474">
    <property type="entry name" value="alpha/beta-Hydrolases"/>
    <property type="match status" value="1"/>
</dbReference>
<dbReference type="InterPro" id="IPR029058">
    <property type="entry name" value="AB_hydrolase_fold"/>
</dbReference>
<dbReference type="EMBL" id="KZ613953">
    <property type="protein sequence ID" value="PMD34601.1"/>
    <property type="molecule type" value="Genomic_DNA"/>
</dbReference>
<dbReference type="STRING" id="1149755.A0A2J6R7V6"/>
<organism evidence="2 3">
    <name type="scientific">Hyaloscypha variabilis (strain UAMH 11265 / GT02V1 / F)</name>
    <name type="common">Meliniomyces variabilis</name>
    <dbReference type="NCBI Taxonomy" id="1149755"/>
    <lineage>
        <taxon>Eukaryota</taxon>
        <taxon>Fungi</taxon>
        <taxon>Dikarya</taxon>
        <taxon>Ascomycota</taxon>
        <taxon>Pezizomycotina</taxon>
        <taxon>Leotiomycetes</taxon>
        <taxon>Helotiales</taxon>
        <taxon>Hyaloscyphaceae</taxon>
        <taxon>Hyaloscypha</taxon>
        <taxon>Hyaloscypha variabilis</taxon>
    </lineage>
</organism>
<dbReference type="OrthoDB" id="8119704at2759"/>
<keyword evidence="2" id="KW-0378">Hydrolase</keyword>
<gene>
    <name evidence="2" type="ORF">L207DRAFT_570284</name>
</gene>
<dbReference type="InterPro" id="IPR000073">
    <property type="entry name" value="AB_hydrolase_1"/>
</dbReference>
<proteinExistence type="predicted"/>
<name>A0A2J6R7V6_HYAVF</name>
<dbReference type="GO" id="GO:0016020">
    <property type="term" value="C:membrane"/>
    <property type="evidence" value="ECO:0007669"/>
    <property type="project" value="TreeGrafter"/>
</dbReference>
<dbReference type="Proteomes" id="UP000235786">
    <property type="component" value="Unassembled WGS sequence"/>
</dbReference>
<dbReference type="PANTHER" id="PTHR43798">
    <property type="entry name" value="MONOACYLGLYCEROL LIPASE"/>
    <property type="match status" value="1"/>
</dbReference>
<protein>
    <submittedName>
        <fullName evidence="2">Alpha/beta-hydrolase</fullName>
    </submittedName>
</protein>
<dbReference type="GO" id="GO:0016787">
    <property type="term" value="F:hydrolase activity"/>
    <property type="evidence" value="ECO:0007669"/>
    <property type="project" value="UniProtKB-KW"/>
</dbReference>
<dbReference type="Pfam" id="PF12697">
    <property type="entry name" value="Abhydrolase_6"/>
    <property type="match status" value="1"/>
</dbReference>
<accession>A0A2J6R7V6</accession>
<evidence type="ECO:0000313" key="2">
    <source>
        <dbReference type="EMBL" id="PMD34601.1"/>
    </source>
</evidence>
<feature type="domain" description="AB hydrolase-1" evidence="1">
    <location>
        <begin position="19"/>
        <end position="257"/>
    </location>
</feature>
<keyword evidence="3" id="KW-1185">Reference proteome</keyword>
<dbReference type="PANTHER" id="PTHR43798:SF33">
    <property type="entry name" value="HYDROLASE, PUTATIVE (AFU_ORTHOLOGUE AFUA_2G14860)-RELATED"/>
    <property type="match status" value="1"/>
</dbReference>
<sequence length="276" mass="30225">MSSPGLYFTSLNPLASRTLLLLHGSFSSHREWDLVSTHLSSYHLLVPDLPAHGRSTSANIPFAIPDSAALLADLVTENAKNGKADIIGMSLGGYTAIYMAQKYPNLVGTGGLFLSGCGRPFPRPGSFLIWVNGFVLALAGWTLRYLPTPLFQWVCNRSGVKISEELLADLRAPSPYRLGQMVAKQLAEDPDDSTRNWGGLSERVVARSCIVAGVLDDGKKDCLERGKQLRKGNPESMAFKVEGKRHGWNLQDPELFAKGIKAWVEQEDLPEDFIAL</sequence>
<dbReference type="Gene3D" id="3.40.50.1820">
    <property type="entry name" value="alpha/beta hydrolase"/>
    <property type="match status" value="1"/>
</dbReference>
<evidence type="ECO:0000313" key="3">
    <source>
        <dbReference type="Proteomes" id="UP000235786"/>
    </source>
</evidence>
<dbReference type="InterPro" id="IPR050266">
    <property type="entry name" value="AB_hydrolase_sf"/>
</dbReference>
<dbReference type="AlphaFoldDB" id="A0A2J6R7V6"/>
<reference evidence="2 3" key="1">
    <citation type="submission" date="2016-04" db="EMBL/GenBank/DDBJ databases">
        <title>A degradative enzymes factory behind the ericoid mycorrhizal symbiosis.</title>
        <authorList>
            <consortium name="DOE Joint Genome Institute"/>
            <person name="Martino E."/>
            <person name="Morin E."/>
            <person name="Grelet G."/>
            <person name="Kuo A."/>
            <person name="Kohler A."/>
            <person name="Daghino S."/>
            <person name="Barry K."/>
            <person name="Choi C."/>
            <person name="Cichocki N."/>
            <person name="Clum A."/>
            <person name="Copeland A."/>
            <person name="Hainaut M."/>
            <person name="Haridas S."/>
            <person name="Labutti K."/>
            <person name="Lindquist E."/>
            <person name="Lipzen A."/>
            <person name="Khouja H.-R."/>
            <person name="Murat C."/>
            <person name="Ohm R."/>
            <person name="Olson A."/>
            <person name="Spatafora J."/>
            <person name="Veneault-Fourrey C."/>
            <person name="Henrissat B."/>
            <person name="Grigoriev I."/>
            <person name="Martin F."/>
            <person name="Perotto S."/>
        </authorList>
    </citation>
    <scope>NUCLEOTIDE SEQUENCE [LARGE SCALE GENOMIC DNA]</scope>
    <source>
        <strain evidence="2 3">F</strain>
    </source>
</reference>
<evidence type="ECO:0000259" key="1">
    <source>
        <dbReference type="Pfam" id="PF12697"/>
    </source>
</evidence>